<evidence type="ECO:0000313" key="3">
    <source>
        <dbReference type="EMBL" id="GEA51548.1"/>
    </source>
</evidence>
<dbReference type="PANTHER" id="PTHR38108:SF1">
    <property type="entry name" value="UPF0319 PROTEIN YCCT"/>
    <property type="match status" value="1"/>
</dbReference>
<organism evidence="3 4">
    <name type="scientific">Vibrio inusitatus NBRC 102082</name>
    <dbReference type="NCBI Taxonomy" id="1219070"/>
    <lineage>
        <taxon>Bacteria</taxon>
        <taxon>Pseudomonadati</taxon>
        <taxon>Pseudomonadota</taxon>
        <taxon>Gammaproteobacteria</taxon>
        <taxon>Vibrionales</taxon>
        <taxon>Vibrionaceae</taxon>
        <taxon>Vibrio</taxon>
    </lineage>
</organism>
<comment type="similarity">
    <text evidence="1">Belongs to the UPF0319 family.</text>
</comment>
<evidence type="ECO:0000313" key="4">
    <source>
        <dbReference type="Proteomes" id="UP000318717"/>
    </source>
</evidence>
<comment type="caution">
    <text evidence="3">The sequence shown here is derived from an EMBL/GenBank/DDBJ whole genome shotgun (WGS) entry which is preliminary data.</text>
</comment>
<dbReference type="AlphaFoldDB" id="A0A4Y3HX05"/>
<dbReference type="Pfam" id="PF09829">
    <property type="entry name" value="DUF2057"/>
    <property type="match status" value="1"/>
</dbReference>
<dbReference type="InterPro" id="IPR018635">
    <property type="entry name" value="UPF0319"/>
</dbReference>
<keyword evidence="4" id="KW-1185">Reference proteome</keyword>
<gene>
    <name evidence="3" type="ORF">VIN01S_23520</name>
</gene>
<keyword evidence="2" id="KW-0732">Signal</keyword>
<evidence type="ECO:0000256" key="2">
    <source>
        <dbReference type="ARBA" id="ARBA00022729"/>
    </source>
</evidence>
<dbReference type="PANTHER" id="PTHR38108">
    <property type="entry name" value="UPF0319 PROTEIN YCCT"/>
    <property type="match status" value="1"/>
</dbReference>
<name>A0A4Y3HX05_9VIBR</name>
<proteinExistence type="inferred from homology"/>
<dbReference type="EMBL" id="BJLF01000011">
    <property type="protein sequence ID" value="GEA51548.1"/>
    <property type="molecule type" value="Genomic_DNA"/>
</dbReference>
<reference evidence="3 4" key="1">
    <citation type="submission" date="2019-06" db="EMBL/GenBank/DDBJ databases">
        <title>Whole genome shotgun sequence of Vibrio inusitatus NBRC 102082.</title>
        <authorList>
            <person name="Hosoyama A."/>
            <person name="Uohara A."/>
            <person name="Ohji S."/>
            <person name="Ichikawa N."/>
        </authorList>
    </citation>
    <scope>NUCLEOTIDE SEQUENCE [LARGE SCALE GENOMIC DNA]</scope>
    <source>
        <strain evidence="3 4">NBRC 102082</strain>
    </source>
</reference>
<protein>
    <submittedName>
        <fullName evidence="3">UPF0319 protein</fullName>
    </submittedName>
</protein>
<evidence type="ECO:0000256" key="1">
    <source>
        <dbReference type="ARBA" id="ARBA00008490"/>
    </source>
</evidence>
<dbReference type="Proteomes" id="UP000318717">
    <property type="component" value="Unassembled WGS sequence"/>
</dbReference>
<sequence length="235" mass="25936">MLNTTSNSVKLIRALRALIVIRIFGIIFMKKSCLALVTGLLMSSSAFADSLLSFQTEIVPQVINSKAVDNGIFTDVDQIKIDEGSNQIGVTIGQIVFEDGKRRKFDSSLMLMTFKAEDEDSYQLSYKKMRTIEEANKFDKSPTFTLTDGSGEPVDFDLVVLPKSGFQGFNDYEKQVVSYNKLVDAGTASTMAAAAVSAVPSADSMALSADIKTQFSKLSRDEQQQFMQWAMQNLK</sequence>
<accession>A0A4Y3HX05</accession>